<keyword evidence="4" id="KW-0904">Protein phosphatase</keyword>
<evidence type="ECO:0000256" key="3">
    <source>
        <dbReference type="ARBA" id="ARBA00022801"/>
    </source>
</evidence>
<feature type="compositionally biased region" description="Acidic residues" evidence="5">
    <location>
        <begin position="109"/>
        <end position="119"/>
    </location>
</feature>
<dbReference type="GO" id="GO:0004725">
    <property type="term" value="F:protein tyrosine phosphatase activity"/>
    <property type="evidence" value="ECO:0007669"/>
    <property type="project" value="UniProtKB-EC"/>
</dbReference>
<proteinExistence type="inferred from homology"/>
<reference evidence="7" key="2">
    <citation type="submission" date="2023-06" db="EMBL/GenBank/DDBJ databases">
        <authorList>
            <consortium name="Lawrence Berkeley National Laboratory"/>
            <person name="Haridas S."/>
            <person name="Hensen N."/>
            <person name="Bonometti L."/>
            <person name="Westerberg I."/>
            <person name="Brannstrom I.O."/>
            <person name="Guillou S."/>
            <person name="Cros-Aarteil S."/>
            <person name="Calhoun S."/>
            <person name="Kuo A."/>
            <person name="Mondo S."/>
            <person name="Pangilinan J."/>
            <person name="Riley R."/>
            <person name="Labutti K."/>
            <person name="Andreopoulos B."/>
            <person name="Lipzen A."/>
            <person name="Chen C."/>
            <person name="Yanf M."/>
            <person name="Daum C."/>
            <person name="Ng V."/>
            <person name="Clum A."/>
            <person name="Steindorff A."/>
            <person name="Ohm R."/>
            <person name="Martin F."/>
            <person name="Silar P."/>
            <person name="Natvig D."/>
            <person name="Lalanne C."/>
            <person name="Gautier V."/>
            <person name="Ament-Velasquez S.L."/>
            <person name="Kruys A."/>
            <person name="Hutchinson M.I."/>
            <person name="Powell A.J."/>
            <person name="Barry K."/>
            <person name="Miller A.N."/>
            <person name="Grigoriev I.V."/>
            <person name="Debuchy R."/>
            <person name="Gladieux P."/>
            <person name="Thoren M.H."/>
            <person name="Johannesson H."/>
        </authorList>
    </citation>
    <scope>NUCLEOTIDE SEQUENCE</scope>
    <source>
        <strain evidence="7">CBS 314.62</strain>
    </source>
</reference>
<evidence type="ECO:0000259" key="6">
    <source>
        <dbReference type="SMART" id="SM00195"/>
    </source>
</evidence>
<keyword evidence="3" id="KW-0378">Hydrolase</keyword>
<dbReference type="EMBL" id="JAULSO010000002">
    <property type="protein sequence ID" value="KAK3687702.1"/>
    <property type="molecule type" value="Genomic_DNA"/>
</dbReference>
<sequence>SEITPGLFIARAWDAKAARFLREYGITSIVSLEGKVPLVNGGDDFEMLPHPEWDYPENRELVPGDRHLFVHVSRYRYINVLPILSGVCDFIDKQLGCDSPSLSAGASAPDEEGQLDDDQVSVASADSDASTEPGKVVVSCRFGFYQSPTIVRAYLMRIYRKPFDQVLYLVRHRRLETYIELSSAVEFINQLQVWDECEYQVWEEAKNKIPKKAYQKYLDGRAWRIA</sequence>
<organism evidence="7 8">
    <name type="scientific">Podospora appendiculata</name>
    <dbReference type="NCBI Taxonomy" id="314037"/>
    <lineage>
        <taxon>Eukaryota</taxon>
        <taxon>Fungi</taxon>
        <taxon>Dikarya</taxon>
        <taxon>Ascomycota</taxon>
        <taxon>Pezizomycotina</taxon>
        <taxon>Sordariomycetes</taxon>
        <taxon>Sordariomycetidae</taxon>
        <taxon>Sordariales</taxon>
        <taxon>Podosporaceae</taxon>
        <taxon>Podospora</taxon>
    </lineage>
</organism>
<dbReference type="PANTHER" id="PTHR45848:SF4">
    <property type="entry name" value="DUAL SPECIFICITY PROTEIN PHOSPHATASE 12"/>
    <property type="match status" value="1"/>
</dbReference>
<feature type="compositionally biased region" description="Low complexity" evidence="5">
    <location>
        <begin position="120"/>
        <end position="130"/>
    </location>
</feature>
<dbReference type="Gene3D" id="3.90.190.10">
    <property type="entry name" value="Protein tyrosine phosphatase superfamily"/>
    <property type="match status" value="1"/>
</dbReference>
<reference evidence="7" key="1">
    <citation type="journal article" date="2023" name="Mol. Phylogenet. Evol.">
        <title>Genome-scale phylogeny and comparative genomics of the fungal order Sordariales.</title>
        <authorList>
            <person name="Hensen N."/>
            <person name="Bonometti L."/>
            <person name="Westerberg I."/>
            <person name="Brannstrom I.O."/>
            <person name="Guillou S."/>
            <person name="Cros-Aarteil S."/>
            <person name="Calhoun S."/>
            <person name="Haridas S."/>
            <person name="Kuo A."/>
            <person name="Mondo S."/>
            <person name="Pangilinan J."/>
            <person name="Riley R."/>
            <person name="LaButti K."/>
            <person name="Andreopoulos B."/>
            <person name="Lipzen A."/>
            <person name="Chen C."/>
            <person name="Yan M."/>
            <person name="Daum C."/>
            <person name="Ng V."/>
            <person name="Clum A."/>
            <person name="Steindorff A."/>
            <person name="Ohm R.A."/>
            <person name="Martin F."/>
            <person name="Silar P."/>
            <person name="Natvig D.O."/>
            <person name="Lalanne C."/>
            <person name="Gautier V."/>
            <person name="Ament-Velasquez S.L."/>
            <person name="Kruys A."/>
            <person name="Hutchinson M.I."/>
            <person name="Powell A.J."/>
            <person name="Barry K."/>
            <person name="Miller A.N."/>
            <person name="Grigoriev I.V."/>
            <person name="Debuchy R."/>
            <person name="Gladieux P."/>
            <person name="Hiltunen Thoren M."/>
            <person name="Johannesson H."/>
        </authorList>
    </citation>
    <scope>NUCLEOTIDE SEQUENCE</scope>
    <source>
        <strain evidence="7">CBS 314.62</strain>
    </source>
</reference>
<feature type="non-terminal residue" evidence="7">
    <location>
        <position position="226"/>
    </location>
</feature>
<comment type="caution">
    <text evidence="7">The sequence shown here is derived from an EMBL/GenBank/DDBJ whole genome shotgun (WGS) entry which is preliminary data.</text>
</comment>
<feature type="non-terminal residue" evidence="7">
    <location>
        <position position="1"/>
    </location>
</feature>
<comment type="similarity">
    <text evidence="1">Belongs to the protein-tyrosine phosphatase family. Non-receptor class dual specificity subfamily.</text>
</comment>
<gene>
    <name evidence="7" type="ORF">B0T22DRAFT_352150</name>
</gene>
<feature type="region of interest" description="Disordered" evidence="5">
    <location>
        <begin position="102"/>
        <end position="130"/>
    </location>
</feature>
<accession>A0AAE0X7Z8</accession>
<dbReference type="SMART" id="SM00195">
    <property type="entry name" value="DSPc"/>
    <property type="match status" value="1"/>
</dbReference>
<dbReference type="CDD" id="cd14498">
    <property type="entry name" value="DSP"/>
    <property type="match status" value="1"/>
</dbReference>
<dbReference type="Proteomes" id="UP001270362">
    <property type="component" value="Unassembled WGS sequence"/>
</dbReference>
<dbReference type="InterPro" id="IPR020422">
    <property type="entry name" value="TYR_PHOSPHATASE_DUAL_dom"/>
</dbReference>
<protein>
    <recommendedName>
        <fullName evidence="2">protein-tyrosine-phosphatase</fullName>
        <ecNumber evidence="2">3.1.3.48</ecNumber>
    </recommendedName>
</protein>
<dbReference type="AlphaFoldDB" id="A0AAE0X7Z8"/>
<dbReference type="SUPFAM" id="SSF52799">
    <property type="entry name" value="(Phosphotyrosine protein) phosphatases II"/>
    <property type="match status" value="1"/>
</dbReference>
<dbReference type="InterPro" id="IPR029021">
    <property type="entry name" value="Prot-tyrosine_phosphatase-like"/>
</dbReference>
<evidence type="ECO:0000256" key="5">
    <source>
        <dbReference type="SAM" id="MobiDB-lite"/>
    </source>
</evidence>
<evidence type="ECO:0000256" key="2">
    <source>
        <dbReference type="ARBA" id="ARBA00013064"/>
    </source>
</evidence>
<dbReference type="GO" id="GO:0008138">
    <property type="term" value="F:protein tyrosine/serine/threonine phosphatase activity"/>
    <property type="evidence" value="ECO:0007669"/>
    <property type="project" value="TreeGrafter"/>
</dbReference>
<evidence type="ECO:0000313" key="8">
    <source>
        <dbReference type="Proteomes" id="UP001270362"/>
    </source>
</evidence>
<evidence type="ECO:0000256" key="1">
    <source>
        <dbReference type="ARBA" id="ARBA00008601"/>
    </source>
</evidence>
<dbReference type="PANTHER" id="PTHR45848">
    <property type="entry name" value="DUAL SPECIFICITY PROTEIN PHOSPHATASE 12 FAMILY MEMBER"/>
    <property type="match status" value="1"/>
</dbReference>
<dbReference type="EC" id="3.1.3.48" evidence="2"/>
<evidence type="ECO:0000313" key="7">
    <source>
        <dbReference type="EMBL" id="KAK3687702.1"/>
    </source>
</evidence>
<keyword evidence="8" id="KW-1185">Reference proteome</keyword>
<name>A0AAE0X7Z8_9PEZI</name>
<evidence type="ECO:0000256" key="4">
    <source>
        <dbReference type="ARBA" id="ARBA00022912"/>
    </source>
</evidence>
<feature type="domain" description="Tyrosine-protein phosphatase" evidence="6">
    <location>
        <begin position="1"/>
        <end position="197"/>
    </location>
</feature>